<accession>A0A1F5BVN0</accession>
<dbReference type="GO" id="GO:0034605">
    <property type="term" value="P:cellular response to heat"/>
    <property type="evidence" value="ECO:0007669"/>
    <property type="project" value="TreeGrafter"/>
</dbReference>
<dbReference type="SUPFAM" id="SSF52540">
    <property type="entry name" value="P-loop containing nucleoside triphosphate hydrolases"/>
    <property type="match status" value="2"/>
</dbReference>
<evidence type="ECO:0008006" key="9">
    <source>
        <dbReference type="Google" id="ProtNLM"/>
    </source>
</evidence>
<dbReference type="PANTHER" id="PTHR11638">
    <property type="entry name" value="ATP-DEPENDENT CLP PROTEASE"/>
    <property type="match status" value="1"/>
</dbReference>
<organism evidence="7 8">
    <name type="scientific">Candidatus Azambacteria bacterium RIFCSPLOWO2_01_FULL_46_25</name>
    <dbReference type="NCBI Taxonomy" id="1797298"/>
    <lineage>
        <taxon>Bacteria</taxon>
        <taxon>Candidatus Azamiibacteriota</taxon>
    </lineage>
</organism>
<dbReference type="Pfam" id="PF10431">
    <property type="entry name" value="ClpB_D2-small"/>
    <property type="match status" value="1"/>
</dbReference>
<keyword evidence="1" id="KW-0547">Nucleotide-binding</keyword>
<dbReference type="PANTHER" id="PTHR11638:SF175">
    <property type="entry name" value="ATP-DEPENDENT CLP PROTEASE, ATP-BINDING SUBUNIT CLPC"/>
    <property type="match status" value="1"/>
</dbReference>
<evidence type="ECO:0000313" key="7">
    <source>
        <dbReference type="EMBL" id="OGD34673.1"/>
    </source>
</evidence>
<evidence type="ECO:0000256" key="4">
    <source>
        <dbReference type="SAM" id="Phobius"/>
    </source>
</evidence>
<proteinExistence type="predicted"/>
<name>A0A1F5BVN0_9BACT</name>
<dbReference type="InterPro" id="IPR050130">
    <property type="entry name" value="ClpA_ClpB"/>
</dbReference>
<dbReference type="GO" id="GO:0005524">
    <property type="term" value="F:ATP binding"/>
    <property type="evidence" value="ECO:0007669"/>
    <property type="project" value="UniProtKB-KW"/>
</dbReference>
<dbReference type="Proteomes" id="UP000176650">
    <property type="component" value="Unassembled WGS sequence"/>
</dbReference>
<feature type="transmembrane region" description="Helical" evidence="4">
    <location>
        <begin position="20"/>
        <end position="43"/>
    </location>
</feature>
<dbReference type="InterPro" id="IPR041546">
    <property type="entry name" value="ClpA/ClpB_AAA_lid"/>
</dbReference>
<keyword evidence="3" id="KW-0143">Chaperone</keyword>
<dbReference type="STRING" id="1797298.A2988_04200"/>
<dbReference type="AlphaFoldDB" id="A0A1F5BVN0"/>
<dbReference type="Pfam" id="PF07724">
    <property type="entry name" value="AAA_2"/>
    <property type="match status" value="1"/>
</dbReference>
<dbReference type="CDD" id="cd19499">
    <property type="entry name" value="RecA-like_ClpB_Hsp104-like"/>
    <property type="match status" value="1"/>
</dbReference>
<evidence type="ECO:0000256" key="2">
    <source>
        <dbReference type="ARBA" id="ARBA00022840"/>
    </source>
</evidence>
<keyword evidence="4" id="KW-0812">Transmembrane</keyword>
<gene>
    <name evidence="7" type="ORF">A2988_04200</name>
</gene>
<comment type="caution">
    <text evidence="7">The sequence shown here is derived from an EMBL/GenBank/DDBJ whole genome shotgun (WGS) entry which is preliminary data.</text>
</comment>
<dbReference type="InterPro" id="IPR003593">
    <property type="entry name" value="AAA+_ATPase"/>
</dbReference>
<evidence type="ECO:0000259" key="6">
    <source>
        <dbReference type="SMART" id="SM01086"/>
    </source>
</evidence>
<keyword evidence="4" id="KW-0472">Membrane</keyword>
<dbReference type="GO" id="GO:0005737">
    <property type="term" value="C:cytoplasm"/>
    <property type="evidence" value="ECO:0007669"/>
    <property type="project" value="TreeGrafter"/>
</dbReference>
<sequence length="850" mass="95304">MSNIFDLHTSEAYKAVKYPVRVVVPGQIVFTLLSVLFFLFFLFPKPNLSPTDFSPADALGLFLVCISVNVWFLFFWMFYLLRLRHVPEPLRLDEVWQYVQKGGQVNAANYLDLAAVELFYKADLYARRKNIAVDPIVLLHGYLKTRRSDFMFSRMLINKTDFEKSVEIIVNSQFQRKPDETMHGAAFDAVVLAALEDAAQKKYHFITLDVVVRAIVARDMTIQKIFFDFGVKKDDVMNVSEWEEHYHFEHEVAKPFLFNFRGVKGLADDWVYGYTLTLDAYAHDIAVHSLESAEHTHIHAKEDEIGQVETILAQSGRNNVVLIGEAGVGKKSVVAGFAQRILYGTTLPPLKHKRLVELDVNRVLARSRDAASAIALFEKILAECERAGNVILVIDNLDHVIGPQRREQLGAVDFSSVLIPHLQSEHFQLIALTDPGSFHAHIEAVPSVAVLLSKVEVPELNEAETLEILEDIAPKLERRSGLFISYFALAEVVSAAGSFIQNVPFPEKAISLLSEVLSYVSSHALIGNVVTQDHVTEVISKKTGIPLGRIEGEEKAKLLNMEELLHNRIIGQDQAVKHVAAALRRIRSGITERKRPIGTFLFLGPTGVGKTETAKALAAVYFGSDERMIRLDMTEYQEAASINRLIGNADTAAEAQFANAIRENPFSLVVLDELEKAHPNVMNLFLQILDEGRLTDAFEKKVSFKNTIIIATSNAGAEFIREYVKTGQNLSSIATRLLEHLMKSSIFKPEFLNRFDATIVFSPLTMDEVKQIAALMLRGLAARLENKGYVVTMEDALADEAAKRGFDQIFGARELRRFIQEKLENVIADRIIKGEYKEGDTISLTVTDLT</sequence>
<dbReference type="Pfam" id="PF17871">
    <property type="entry name" value="AAA_lid_9"/>
    <property type="match status" value="1"/>
</dbReference>
<dbReference type="InterPro" id="IPR003959">
    <property type="entry name" value="ATPase_AAA_core"/>
</dbReference>
<dbReference type="InterPro" id="IPR001270">
    <property type="entry name" value="ClpA/B"/>
</dbReference>
<evidence type="ECO:0000256" key="1">
    <source>
        <dbReference type="ARBA" id="ARBA00022741"/>
    </source>
</evidence>
<feature type="domain" description="AAA+ ATPase" evidence="5">
    <location>
        <begin position="316"/>
        <end position="456"/>
    </location>
</feature>
<evidence type="ECO:0000313" key="8">
    <source>
        <dbReference type="Proteomes" id="UP000176650"/>
    </source>
</evidence>
<reference evidence="7 8" key="1">
    <citation type="journal article" date="2016" name="Nat. Commun.">
        <title>Thousands of microbial genomes shed light on interconnected biogeochemical processes in an aquifer system.</title>
        <authorList>
            <person name="Anantharaman K."/>
            <person name="Brown C.T."/>
            <person name="Hug L.A."/>
            <person name="Sharon I."/>
            <person name="Castelle C.J."/>
            <person name="Probst A.J."/>
            <person name="Thomas B.C."/>
            <person name="Singh A."/>
            <person name="Wilkins M.J."/>
            <person name="Karaoz U."/>
            <person name="Brodie E.L."/>
            <person name="Williams K.H."/>
            <person name="Hubbard S.S."/>
            <person name="Banfield J.F."/>
        </authorList>
    </citation>
    <scope>NUCLEOTIDE SEQUENCE [LARGE SCALE GENOMIC DNA]</scope>
</reference>
<dbReference type="EMBL" id="MEYS01000001">
    <property type="protein sequence ID" value="OGD34673.1"/>
    <property type="molecule type" value="Genomic_DNA"/>
</dbReference>
<evidence type="ECO:0000259" key="5">
    <source>
        <dbReference type="SMART" id="SM00382"/>
    </source>
</evidence>
<feature type="domain" description="Clp ATPase C-terminal" evidence="6">
    <location>
        <begin position="764"/>
        <end position="849"/>
    </location>
</feature>
<dbReference type="SMART" id="SM00382">
    <property type="entry name" value="AAA"/>
    <property type="match status" value="2"/>
</dbReference>
<feature type="domain" description="AAA+ ATPase" evidence="5">
    <location>
        <begin position="596"/>
        <end position="756"/>
    </location>
</feature>
<dbReference type="Gene3D" id="3.40.50.300">
    <property type="entry name" value="P-loop containing nucleotide triphosphate hydrolases"/>
    <property type="match status" value="3"/>
</dbReference>
<keyword evidence="2" id="KW-0067">ATP-binding</keyword>
<dbReference type="SMART" id="SM01086">
    <property type="entry name" value="ClpB_D2-small"/>
    <property type="match status" value="1"/>
</dbReference>
<keyword evidence="4" id="KW-1133">Transmembrane helix</keyword>
<feature type="transmembrane region" description="Helical" evidence="4">
    <location>
        <begin position="58"/>
        <end position="81"/>
    </location>
</feature>
<dbReference type="PRINTS" id="PR00300">
    <property type="entry name" value="CLPPROTEASEA"/>
</dbReference>
<dbReference type="Gene3D" id="1.10.8.60">
    <property type="match status" value="1"/>
</dbReference>
<dbReference type="GO" id="GO:0016887">
    <property type="term" value="F:ATP hydrolysis activity"/>
    <property type="evidence" value="ECO:0007669"/>
    <property type="project" value="InterPro"/>
</dbReference>
<protein>
    <recommendedName>
        <fullName evidence="9">Clp R domain-containing protein</fullName>
    </recommendedName>
</protein>
<evidence type="ECO:0000256" key="3">
    <source>
        <dbReference type="ARBA" id="ARBA00023186"/>
    </source>
</evidence>
<dbReference type="InterPro" id="IPR027417">
    <property type="entry name" value="P-loop_NTPase"/>
</dbReference>
<dbReference type="InterPro" id="IPR019489">
    <property type="entry name" value="Clp_ATPase_C"/>
</dbReference>